<evidence type="ECO:0000313" key="3">
    <source>
        <dbReference type="Proteomes" id="UP000789759"/>
    </source>
</evidence>
<keyword evidence="1" id="KW-1133">Transmembrane helix</keyword>
<feature type="non-terminal residue" evidence="2">
    <location>
        <position position="73"/>
    </location>
</feature>
<name>A0A9N9J8M1_9GLOM</name>
<organism evidence="2 3">
    <name type="scientific">Cetraspora pellucida</name>
    <dbReference type="NCBI Taxonomy" id="1433469"/>
    <lineage>
        <taxon>Eukaryota</taxon>
        <taxon>Fungi</taxon>
        <taxon>Fungi incertae sedis</taxon>
        <taxon>Mucoromycota</taxon>
        <taxon>Glomeromycotina</taxon>
        <taxon>Glomeromycetes</taxon>
        <taxon>Diversisporales</taxon>
        <taxon>Gigasporaceae</taxon>
        <taxon>Cetraspora</taxon>
    </lineage>
</organism>
<sequence>MDTTAELDILNTTLTVLFTSTSVSSLPFATILILYEKTDTLIKALNILKNKMLSTTFGRHEFEIGLQVIITDD</sequence>
<comment type="caution">
    <text evidence="2">The sequence shown here is derived from an EMBL/GenBank/DDBJ whole genome shotgun (WGS) entry which is preliminary data.</text>
</comment>
<dbReference type="EMBL" id="CAJVQA010021690">
    <property type="protein sequence ID" value="CAG8770283.1"/>
    <property type="molecule type" value="Genomic_DNA"/>
</dbReference>
<gene>
    <name evidence="2" type="ORF">CPELLU_LOCUS15832</name>
</gene>
<evidence type="ECO:0000313" key="2">
    <source>
        <dbReference type="EMBL" id="CAG8770283.1"/>
    </source>
</evidence>
<accession>A0A9N9J8M1</accession>
<keyword evidence="1" id="KW-0472">Membrane</keyword>
<proteinExistence type="predicted"/>
<dbReference type="AlphaFoldDB" id="A0A9N9J8M1"/>
<feature type="transmembrane region" description="Helical" evidence="1">
    <location>
        <begin position="12"/>
        <end position="35"/>
    </location>
</feature>
<keyword evidence="1" id="KW-0812">Transmembrane</keyword>
<protein>
    <submittedName>
        <fullName evidence="2">13137_t:CDS:1</fullName>
    </submittedName>
</protein>
<evidence type="ECO:0000256" key="1">
    <source>
        <dbReference type="SAM" id="Phobius"/>
    </source>
</evidence>
<dbReference type="Proteomes" id="UP000789759">
    <property type="component" value="Unassembled WGS sequence"/>
</dbReference>
<keyword evidence="3" id="KW-1185">Reference proteome</keyword>
<reference evidence="2" key="1">
    <citation type="submission" date="2021-06" db="EMBL/GenBank/DDBJ databases">
        <authorList>
            <person name="Kallberg Y."/>
            <person name="Tangrot J."/>
            <person name="Rosling A."/>
        </authorList>
    </citation>
    <scope>NUCLEOTIDE SEQUENCE</scope>
    <source>
        <strain evidence="2">FL966</strain>
    </source>
</reference>